<comment type="caution">
    <text evidence="1">The sequence shown here is derived from an EMBL/GenBank/DDBJ whole genome shotgun (WGS) entry which is preliminary data.</text>
</comment>
<evidence type="ECO:0000313" key="2">
    <source>
        <dbReference type="Proteomes" id="UP000288079"/>
    </source>
</evidence>
<evidence type="ECO:0000313" key="1">
    <source>
        <dbReference type="EMBL" id="GCB34781.1"/>
    </source>
</evidence>
<sequence length="170" mass="19309">MIEKTQLKFVKSEKTGELIGFVSKTKDNKLKGVREDSVYGKRICILAEELKGSILPNTLYEVELKPMHKGKNGYVVTSAVQVLSEVTIESFIVPKKEYRVVINFGGKKNYKTIYFDPLKGKTSSSRTKEGVLEILNKRNDIANLNGVISDFLDRADELIRQMQEDGYDIR</sequence>
<dbReference type="RefSeq" id="WP_235016759.1">
    <property type="nucleotide sequence ID" value="NZ_BHWB01000004.1"/>
</dbReference>
<reference evidence="1 2" key="1">
    <citation type="submission" date="2018-10" db="EMBL/GenBank/DDBJ databases">
        <title>Draft Genome Sequence of Bacteroides sp. KCTC 15687.</title>
        <authorList>
            <person name="Yu S.Y."/>
            <person name="Kim J.S."/>
            <person name="Oh B.S."/>
            <person name="Park S.H."/>
            <person name="Kang S.W."/>
            <person name="Park J.E."/>
            <person name="Choi S.H."/>
            <person name="Han K.I."/>
            <person name="Lee K.C."/>
            <person name="Eom M.K."/>
            <person name="Suh M.K."/>
            <person name="Lee D.H."/>
            <person name="Yoon H."/>
            <person name="Kim B."/>
            <person name="Yang S.J."/>
            <person name="Lee J.S."/>
            <person name="Lee J.H."/>
        </authorList>
    </citation>
    <scope>NUCLEOTIDE SEQUENCE [LARGE SCALE GENOMIC DNA]</scope>
    <source>
        <strain evidence="1 2">KCTC 15687</strain>
    </source>
</reference>
<dbReference type="AlphaFoldDB" id="A0A401LTM3"/>
<keyword evidence="2" id="KW-1185">Reference proteome</keyword>
<proteinExistence type="predicted"/>
<protein>
    <submittedName>
        <fullName evidence="1">Uncharacterized protein</fullName>
    </submittedName>
</protein>
<gene>
    <name evidence="1" type="ORF">KGMB02408_17260</name>
</gene>
<dbReference type="Proteomes" id="UP000288079">
    <property type="component" value="Unassembled WGS sequence"/>
</dbReference>
<organism evidence="1 2">
    <name type="scientific">Bacteroides faecalis</name>
    <dbReference type="NCBI Taxonomy" id="2447885"/>
    <lineage>
        <taxon>Bacteria</taxon>
        <taxon>Pseudomonadati</taxon>
        <taxon>Bacteroidota</taxon>
        <taxon>Bacteroidia</taxon>
        <taxon>Bacteroidales</taxon>
        <taxon>Bacteroidaceae</taxon>
        <taxon>Bacteroides</taxon>
    </lineage>
</organism>
<accession>A0A401LTM3</accession>
<dbReference type="EMBL" id="BHWB01000004">
    <property type="protein sequence ID" value="GCB34781.1"/>
    <property type="molecule type" value="Genomic_DNA"/>
</dbReference>
<name>A0A401LTM3_9BACE</name>